<dbReference type="Proteomes" id="UP000280292">
    <property type="component" value="Unassembled WGS sequence"/>
</dbReference>
<feature type="transmembrane region" description="Helical" evidence="1">
    <location>
        <begin position="179"/>
        <end position="203"/>
    </location>
</feature>
<keyword evidence="1" id="KW-1133">Transmembrane helix</keyword>
<sequence length="415" mass="47085">MNQVDAKNSSNKFNTREYVLKIFEDGKWWLIAFGTITAILTLSKYLWVIGHPELLMSSIGSIQNLFVWLFYILIVLLSLTVILAFPSLIFSLLIPPFNLKRNKLERLTIRFCLVIWVGFIWLSLSLGLSAFFPLSTFITFTGAFLVAVVGTIWSLSFMKKARSRYLRRAERGHSTLWRVIHRNGAVLIIAVLLWITSLAGVLPAQNVLLVWRGPEQGWEAAQALIYCFFSMLLSTLPVLAFNTIPGSVMRRGLNAGIALCMVFFLTLLMLPAVLDQWVYSAANMLKLRDNRSNSYLVDPKDYPRSTFNKALWSVTSTDSPENAFSIKAFKFFGLGDTLLLCPERYRHVPLKKIPSFTDKCFTTSKDKARLMAPFIPEDIAPQSFFNTPNCVSAQRVTRTPLKISETKICISHELL</sequence>
<comment type="caution">
    <text evidence="2">The sequence shown here is derived from an EMBL/GenBank/DDBJ whole genome shotgun (WGS) entry which is preliminary data.</text>
</comment>
<evidence type="ECO:0000256" key="1">
    <source>
        <dbReference type="SAM" id="Phobius"/>
    </source>
</evidence>
<feature type="transmembrane region" description="Helical" evidence="1">
    <location>
        <begin position="223"/>
        <end position="241"/>
    </location>
</feature>
<proteinExistence type="predicted"/>
<dbReference type="AlphaFoldDB" id="A0A3M2W448"/>
<feature type="transmembrane region" description="Helical" evidence="1">
    <location>
        <begin position="137"/>
        <end position="158"/>
    </location>
</feature>
<dbReference type="RefSeq" id="WP_147461645.1">
    <property type="nucleotide sequence ID" value="NZ_RBNR01000080.1"/>
</dbReference>
<evidence type="ECO:0000313" key="3">
    <source>
        <dbReference type="Proteomes" id="UP000280292"/>
    </source>
</evidence>
<protein>
    <submittedName>
        <fullName evidence="2">Uncharacterized protein</fullName>
    </submittedName>
</protein>
<gene>
    <name evidence="2" type="ORF">ALQ95_00681</name>
</gene>
<reference evidence="2 3" key="1">
    <citation type="submission" date="2018-08" db="EMBL/GenBank/DDBJ databases">
        <title>Recombination of ecologically and evolutionarily significant loci maintains genetic cohesion in the Pseudomonas syringae species complex.</title>
        <authorList>
            <person name="Dillon M."/>
            <person name="Thakur S."/>
            <person name="Almeida R.N.D."/>
            <person name="Weir B.S."/>
            <person name="Guttman D.S."/>
        </authorList>
    </citation>
    <scope>NUCLEOTIDE SEQUENCE [LARGE SCALE GENOMIC DNA]</scope>
    <source>
        <strain evidence="2 3">ICMP 3883</strain>
    </source>
</reference>
<evidence type="ECO:0000313" key="2">
    <source>
        <dbReference type="EMBL" id="RML46153.1"/>
    </source>
</evidence>
<feature type="transmembrane region" description="Helical" evidence="1">
    <location>
        <begin position="28"/>
        <end position="48"/>
    </location>
</feature>
<dbReference type="EMBL" id="RBNR01000080">
    <property type="protein sequence ID" value="RML46153.1"/>
    <property type="molecule type" value="Genomic_DNA"/>
</dbReference>
<name>A0A3M2W448_PSESI</name>
<feature type="transmembrane region" description="Helical" evidence="1">
    <location>
        <begin position="107"/>
        <end position="131"/>
    </location>
</feature>
<keyword evidence="1" id="KW-0472">Membrane</keyword>
<organism evidence="2 3">
    <name type="scientific">Pseudomonas syringae pv. ribicola</name>
    <dbReference type="NCBI Taxonomy" id="55398"/>
    <lineage>
        <taxon>Bacteria</taxon>
        <taxon>Pseudomonadati</taxon>
        <taxon>Pseudomonadota</taxon>
        <taxon>Gammaproteobacteria</taxon>
        <taxon>Pseudomonadales</taxon>
        <taxon>Pseudomonadaceae</taxon>
        <taxon>Pseudomonas</taxon>
    </lineage>
</organism>
<feature type="transmembrane region" description="Helical" evidence="1">
    <location>
        <begin position="68"/>
        <end position="95"/>
    </location>
</feature>
<accession>A0A3M2W448</accession>
<feature type="transmembrane region" description="Helical" evidence="1">
    <location>
        <begin position="253"/>
        <end position="274"/>
    </location>
</feature>
<keyword evidence="1" id="KW-0812">Transmembrane</keyword>